<proteinExistence type="predicted"/>
<protein>
    <recommendedName>
        <fullName evidence="3">Hint domain-containing protein</fullName>
    </recommendedName>
</protein>
<evidence type="ECO:0000313" key="2">
    <source>
        <dbReference type="Proteomes" id="UP000521017"/>
    </source>
</evidence>
<reference evidence="1 2" key="1">
    <citation type="submission" date="2020-08" db="EMBL/GenBank/DDBJ databases">
        <title>Genomic Encyclopedia of Type Strains, Phase IV (KMG-V): Genome sequencing to study the core and pangenomes of soil and plant-associated prokaryotes.</title>
        <authorList>
            <person name="Whitman W."/>
        </authorList>
    </citation>
    <scope>NUCLEOTIDE SEQUENCE [LARGE SCALE GENOMIC DNA]</scope>
    <source>
        <strain evidence="1 2">M2T3</strain>
    </source>
</reference>
<organism evidence="1 2">
    <name type="scientific">Pedobacter cryoconitis</name>
    <dbReference type="NCBI Taxonomy" id="188932"/>
    <lineage>
        <taxon>Bacteria</taxon>
        <taxon>Pseudomonadati</taxon>
        <taxon>Bacteroidota</taxon>
        <taxon>Sphingobacteriia</taxon>
        <taxon>Sphingobacteriales</taxon>
        <taxon>Sphingobacteriaceae</taxon>
        <taxon>Pedobacter</taxon>
    </lineage>
</organism>
<gene>
    <name evidence="1" type="ORF">HDF25_005197</name>
</gene>
<name>A0A7X0MLE8_9SPHI</name>
<sequence>MSDCSQCTENLNRAHQSGSPWNMCPDEHCDETIAIIHDYCHCQGPFSGFPYVQNGLCTTGPGTLIPIASKSCYCCCDCTGNGMSIATSDHDARAIQEFNVNDLVWVAKDSSLKIWVQKPVLFSSGTGDQSENKLFSVHFDDHKTRRHITAKSFVSQAVTQQQADAYYKILSTPPNEFINKNGRVNLAVIRQTNPVIISELLSVTEDVATQIFITLSSGSNHLLVPGAQPFLMKDGTLKQAEKLIPGKDVLLHQDGSTSPVISLEAGIYKRGIHHLATSVEKATSLEDHLLLLNGIVIGDYAAQIAMSAQNSPIKDHYKDDPALGSKAYNQANSNLVTTALSAHIKIK</sequence>
<dbReference type="RefSeq" id="WP_184629250.1">
    <property type="nucleotide sequence ID" value="NZ_JACHCC010000019.1"/>
</dbReference>
<comment type="caution">
    <text evidence="1">The sequence shown here is derived from an EMBL/GenBank/DDBJ whole genome shotgun (WGS) entry which is preliminary data.</text>
</comment>
<evidence type="ECO:0000313" key="1">
    <source>
        <dbReference type="EMBL" id="MBB6503011.1"/>
    </source>
</evidence>
<dbReference type="Proteomes" id="UP000521017">
    <property type="component" value="Unassembled WGS sequence"/>
</dbReference>
<dbReference type="EMBL" id="JACHCC010000019">
    <property type="protein sequence ID" value="MBB6503011.1"/>
    <property type="molecule type" value="Genomic_DNA"/>
</dbReference>
<evidence type="ECO:0008006" key="3">
    <source>
        <dbReference type="Google" id="ProtNLM"/>
    </source>
</evidence>
<accession>A0A7X0MLE8</accession>
<dbReference type="AlphaFoldDB" id="A0A7X0MLE8"/>